<proteinExistence type="inferred from homology"/>
<sequence>MNVMGRFTLRSMRANRKWTVVTLIGIIISTAMLAAVSTFCASFTELLRNEAIADNGNWHAMISGVRMGDVSAFEDAGFVEEISLSRDVGYAKLENPKNENKPYLFIRQFDKNSGKNFPVELVEGRLPQNDGELVLSQHLETNGGVKYKIGDQITLDIGKRTNPDGFTFGQQDTYQGEVTYENGKYMQGEALAPEQTRAYTVVGIIKRPNFEPTWAPGYTAVSFLDAGTVEPDDEVTVTLLAGKLNHGFFEDVEALAGRVGLDNTHIRFNTDLLRYSGIFANDSAQNMIYGFAAVFIVIIIIASVSLIYNAFAISVSERVSQLGMLASVGATRRQKRHSVYFEGFLLGIVGIPVGILAGIAGIGVTLSVIRPLMESFTNLSSAQGLSLHVSLLSVAAASVLAALTIFVSVWIPARRASKIMPIDAIRQSKEIKLTRQAVKTSRLTRALFGFEGEIALKNLKRSRKKYRATVLSLIISLVLFLTVSYYAQEMNRASGAVETGYNFDLAVSYTNVPAAEASEANDEIAKLPGVTDTAAAEKADGVFLTENAQLSSLVRRLYAPDGENYSLGAALYCLDDASFDRYVRSLGADPQEYRDPENPKMILVNYGQAYFNGKRTAGEILSLQQGVSLRFSQNTADKRGAENGAELEVGLLTGQRPMGVLVSSLDSISAVVSREVFNSLPDSLKSIDSDRNPSFQQLFLTTDDADALEIKIQELIQGVSGRTYVFNVAAQARSERNMMLVLGIFIYGFIILISLICIANIFNTVTTNIALRRREFAMLRSVGMTPKSFNRMIRFESVFYGLKALLYGFPVSLAVMLLLHHMQAGVFDVGFSLPWASYGVAVILIFVIVGVTMLYSSAKIKKENIIDALKADTM</sequence>
<dbReference type="PANTHER" id="PTHR30572">
    <property type="entry name" value="MEMBRANE COMPONENT OF TRANSPORTER-RELATED"/>
    <property type="match status" value="1"/>
</dbReference>
<dbReference type="InterPro" id="IPR050250">
    <property type="entry name" value="Macrolide_Exporter_MacB"/>
</dbReference>
<feature type="transmembrane region" description="Helical" evidence="7">
    <location>
        <begin position="343"/>
        <end position="369"/>
    </location>
</feature>
<dbReference type="InterPro" id="IPR003838">
    <property type="entry name" value="ABC3_permease_C"/>
</dbReference>
<keyword evidence="2" id="KW-1003">Cell membrane</keyword>
<dbReference type="KEGG" id="fwa:DCMF_10645"/>
<reference evidence="10 11" key="1">
    <citation type="submission" date="2016-10" db="EMBL/GenBank/DDBJ databases">
        <title>Complete Genome Sequence of Peptococcaceae strain DCMF.</title>
        <authorList>
            <person name="Edwards R.J."/>
            <person name="Holland S.I."/>
            <person name="Deshpande N.P."/>
            <person name="Wong Y.K."/>
            <person name="Ertan H."/>
            <person name="Manefield M."/>
            <person name="Russell T.L."/>
            <person name="Lee M.J."/>
        </authorList>
    </citation>
    <scope>NUCLEOTIDE SEQUENCE [LARGE SCALE GENOMIC DNA]</scope>
    <source>
        <strain evidence="10 11">DCMF</strain>
    </source>
</reference>
<feature type="transmembrane region" description="Helical" evidence="7">
    <location>
        <begin position="835"/>
        <end position="855"/>
    </location>
</feature>
<feature type="transmembrane region" description="Helical" evidence="7">
    <location>
        <begin position="389"/>
        <end position="411"/>
    </location>
</feature>
<evidence type="ECO:0000256" key="7">
    <source>
        <dbReference type="SAM" id="Phobius"/>
    </source>
</evidence>
<feature type="transmembrane region" description="Helical" evidence="7">
    <location>
        <begin position="804"/>
        <end position="823"/>
    </location>
</feature>
<feature type="transmembrane region" description="Helical" evidence="7">
    <location>
        <begin position="738"/>
        <end position="771"/>
    </location>
</feature>
<feature type="domain" description="ABC3 transporter permease C-terminal" evidence="8">
    <location>
        <begin position="294"/>
        <end position="419"/>
    </location>
</feature>
<keyword evidence="11" id="KW-1185">Reference proteome</keyword>
<dbReference type="EMBL" id="CP017634">
    <property type="protein sequence ID" value="ATW25165.1"/>
    <property type="molecule type" value="Genomic_DNA"/>
</dbReference>
<dbReference type="OrthoDB" id="9793166at2"/>
<evidence type="ECO:0000259" key="9">
    <source>
        <dbReference type="Pfam" id="PF12704"/>
    </source>
</evidence>
<name>A0A3G1KSM7_FORW1</name>
<dbReference type="Pfam" id="PF12704">
    <property type="entry name" value="MacB_PCD"/>
    <property type="match status" value="1"/>
</dbReference>
<evidence type="ECO:0000259" key="8">
    <source>
        <dbReference type="Pfam" id="PF02687"/>
    </source>
</evidence>
<evidence type="ECO:0000313" key="11">
    <source>
        <dbReference type="Proteomes" id="UP000323521"/>
    </source>
</evidence>
<keyword evidence="5 7" id="KW-0472">Membrane</keyword>
<feature type="domain" description="ABC3 transporter permease C-terminal" evidence="8">
    <location>
        <begin position="749"/>
        <end position="865"/>
    </location>
</feature>
<evidence type="ECO:0000256" key="3">
    <source>
        <dbReference type="ARBA" id="ARBA00022692"/>
    </source>
</evidence>
<organism evidence="10 11">
    <name type="scientific">Formimonas warabiya</name>
    <dbReference type="NCBI Taxonomy" id="1761012"/>
    <lineage>
        <taxon>Bacteria</taxon>
        <taxon>Bacillati</taxon>
        <taxon>Bacillota</taxon>
        <taxon>Clostridia</taxon>
        <taxon>Eubacteriales</taxon>
        <taxon>Peptococcaceae</taxon>
        <taxon>Candidatus Formimonas</taxon>
    </lineage>
</organism>
<evidence type="ECO:0008006" key="12">
    <source>
        <dbReference type="Google" id="ProtNLM"/>
    </source>
</evidence>
<comment type="subcellular location">
    <subcellularLocation>
        <location evidence="1">Cell membrane</location>
        <topology evidence="1">Multi-pass membrane protein</topology>
    </subcellularLocation>
</comment>
<feature type="transmembrane region" description="Helical" evidence="7">
    <location>
        <begin position="288"/>
        <end position="311"/>
    </location>
</feature>
<evidence type="ECO:0000256" key="6">
    <source>
        <dbReference type="ARBA" id="ARBA00038076"/>
    </source>
</evidence>
<keyword evidence="4 7" id="KW-1133">Transmembrane helix</keyword>
<feature type="transmembrane region" description="Helical" evidence="7">
    <location>
        <begin position="466"/>
        <end position="487"/>
    </location>
</feature>
<dbReference type="RefSeq" id="WP_148134420.1">
    <property type="nucleotide sequence ID" value="NZ_CP017634.1"/>
</dbReference>
<dbReference type="Proteomes" id="UP000323521">
    <property type="component" value="Chromosome"/>
</dbReference>
<comment type="similarity">
    <text evidence="6">Belongs to the ABC-4 integral membrane protein family.</text>
</comment>
<dbReference type="Pfam" id="PF02687">
    <property type="entry name" value="FtsX"/>
    <property type="match status" value="2"/>
</dbReference>
<dbReference type="GO" id="GO:0005886">
    <property type="term" value="C:plasma membrane"/>
    <property type="evidence" value="ECO:0007669"/>
    <property type="project" value="UniProtKB-SubCell"/>
</dbReference>
<evidence type="ECO:0000256" key="1">
    <source>
        <dbReference type="ARBA" id="ARBA00004651"/>
    </source>
</evidence>
<dbReference type="AlphaFoldDB" id="A0A3G1KSM7"/>
<dbReference type="GO" id="GO:0022857">
    <property type="term" value="F:transmembrane transporter activity"/>
    <property type="evidence" value="ECO:0007669"/>
    <property type="project" value="TreeGrafter"/>
</dbReference>
<evidence type="ECO:0000256" key="4">
    <source>
        <dbReference type="ARBA" id="ARBA00022989"/>
    </source>
</evidence>
<dbReference type="PANTHER" id="PTHR30572:SF4">
    <property type="entry name" value="ABC TRANSPORTER PERMEASE YTRF"/>
    <property type="match status" value="1"/>
</dbReference>
<evidence type="ECO:0000256" key="2">
    <source>
        <dbReference type="ARBA" id="ARBA00022475"/>
    </source>
</evidence>
<dbReference type="InterPro" id="IPR025857">
    <property type="entry name" value="MacB_PCD"/>
</dbReference>
<protein>
    <recommendedName>
        <fullName evidence="12">ABC transporter permease</fullName>
    </recommendedName>
</protein>
<accession>A0A3G1KSM7</accession>
<gene>
    <name evidence="10" type="ORF">DCMF_10645</name>
</gene>
<feature type="domain" description="MacB-like periplasmic core" evidence="9">
    <location>
        <begin position="19"/>
        <end position="209"/>
    </location>
</feature>
<evidence type="ECO:0000256" key="5">
    <source>
        <dbReference type="ARBA" id="ARBA00023136"/>
    </source>
</evidence>
<keyword evidence="3 7" id="KW-0812">Transmembrane</keyword>
<evidence type="ECO:0000313" key="10">
    <source>
        <dbReference type="EMBL" id="ATW25165.1"/>
    </source>
</evidence>